<evidence type="ECO:0000313" key="2">
    <source>
        <dbReference type="Proteomes" id="UP001239111"/>
    </source>
</evidence>
<dbReference type="Proteomes" id="UP001239111">
    <property type="component" value="Chromosome 4"/>
</dbReference>
<accession>A0ACC2N6Z3</accession>
<protein>
    <submittedName>
        <fullName evidence="1">Uncharacterized protein</fullName>
    </submittedName>
</protein>
<evidence type="ECO:0000313" key="1">
    <source>
        <dbReference type="EMBL" id="KAJ8666908.1"/>
    </source>
</evidence>
<name>A0ACC2N6Z3_9HYME</name>
<dbReference type="EMBL" id="CM056744">
    <property type="protein sequence ID" value="KAJ8666908.1"/>
    <property type="molecule type" value="Genomic_DNA"/>
</dbReference>
<proteinExistence type="predicted"/>
<sequence>MQLSLGAPAGWREPGQPADGLFGVLQGSGPAGPAKPINTGQRHSQAGGGSLPASAVTEPGGPGDEDEVAVAGCSVQDRSFRSSAGWHGWAHREPGPPALGRCSAVVAVPVAAGAWGLLSRTRAAALLPNNIDNADGGTMKLCLSLAFDNQHIQRPVQPPSKERKSHTHFARGHRPRDDDVGSEGRGQETTYSMQ</sequence>
<comment type="caution">
    <text evidence="1">The sequence shown here is derived from an EMBL/GenBank/DDBJ whole genome shotgun (WGS) entry which is preliminary data.</text>
</comment>
<organism evidence="1 2">
    <name type="scientific">Eretmocerus hayati</name>
    <dbReference type="NCBI Taxonomy" id="131215"/>
    <lineage>
        <taxon>Eukaryota</taxon>
        <taxon>Metazoa</taxon>
        <taxon>Ecdysozoa</taxon>
        <taxon>Arthropoda</taxon>
        <taxon>Hexapoda</taxon>
        <taxon>Insecta</taxon>
        <taxon>Pterygota</taxon>
        <taxon>Neoptera</taxon>
        <taxon>Endopterygota</taxon>
        <taxon>Hymenoptera</taxon>
        <taxon>Apocrita</taxon>
        <taxon>Proctotrupomorpha</taxon>
        <taxon>Chalcidoidea</taxon>
        <taxon>Aphelinidae</taxon>
        <taxon>Aphelininae</taxon>
        <taxon>Eretmocerus</taxon>
    </lineage>
</organism>
<keyword evidence="2" id="KW-1185">Reference proteome</keyword>
<reference evidence="1" key="1">
    <citation type="submission" date="2023-04" db="EMBL/GenBank/DDBJ databases">
        <title>A chromosome-level genome assembly of the parasitoid wasp Eretmocerus hayati.</title>
        <authorList>
            <person name="Zhong Y."/>
            <person name="Liu S."/>
            <person name="Liu Y."/>
        </authorList>
    </citation>
    <scope>NUCLEOTIDE SEQUENCE</scope>
    <source>
        <strain evidence="1">ZJU_SS_LIU_2023</strain>
    </source>
</reference>
<gene>
    <name evidence="1" type="ORF">QAD02_008570</name>
</gene>